<accession>A0A918GKY1</accession>
<protein>
    <submittedName>
        <fullName evidence="1">Esterase</fullName>
    </submittedName>
</protein>
<dbReference type="InterPro" id="IPR029058">
    <property type="entry name" value="AB_hydrolase_fold"/>
</dbReference>
<evidence type="ECO:0000313" key="1">
    <source>
        <dbReference type="EMBL" id="GGS42147.1"/>
    </source>
</evidence>
<proteinExistence type="predicted"/>
<evidence type="ECO:0000313" key="2">
    <source>
        <dbReference type="Proteomes" id="UP000660680"/>
    </source>
</evidence>
<gene>
    <name evidence="1" type="ORF">GCM10010171_41170</name>
</gene>
<dbReference type="SUPFAM" id="SSF53474">
    <property type="entry name" value="alpha/beta-Hydrolases"/>
    <property type="match status" value="1"/>
</dbReference>
<dbReference type="AlphaFoldDB" id="A0A918GKY1"/>
<comment type="caution">
    <text evidence="1">The sequence shown here is derived from an EMBL/GenBank/DDBJ whole genome shotgun (WGS) entry which is preliminary data.</text>
</comment>
<dbReference type="Gene3D" id="3.40.50.1820">
    <property type="entry name" value="alpha/beta hydrolase"/>
    <property type="match status" value="1"/>
</dbReference>
<sequence length="254" mass="27731">MATGVMPLARTVGAAGQRVPEPIVRREWVYSAARGRVVGMVTVLPTELLVQDLPVCLFLHGRGGTAATAFPGRLARWLVRQVAYDKAPPFAFVAVDGGDGYWHEMGGDDPMGMLLREVPGWLAERRLGRVFAVAGISMGGFGALLYARRRAEAGAPVRAAAAISPALITTWDEMRKRGAFRSEEEWLALDPRHNVPRDTPIAVWCGAQDPFARGTREFIERADPEVGYLGPGGHDGRFYDRVVPDLVTFLAAHR</sequence>
<dbReference type="Pfam" id="PF00756">
    <property type="entry name" value="Esterase"/>
    <property type="match status" value="1"/>
</dbReference>
<dbReference type="EMBL" id="BMRB01000003">
    <property type="protein sequence ID" value="GGS42147.1"/>
    <property type="molecule type" value="Genomic_DNA"/>
</dbReference>
<organism evidence="1 2">
    <name type="scientific">Actinokineospora fastidiosa</name>
    <dbReference type="NCBI Taxonomy" id="1816"/>
    <lineage>
        <taxon>Bacteria</taxon>
        <taxon>Bacillati</taxon>
        <taxon>Actinomycetota</taxon>
        <taxon>Actinomycetes</taxon>
        <taxon>Pseudonocardiales</taxon>
        <taxon>Pseudonocardiaceae</taxon>
        <taxon>Actinokineospora</taxon>
    </lineage>
</organism>
<dbReference type="InterPro" id="IPR000801">
    <property type="entry name" value="Esterase-like"/>
</dbReference>
<name>A0A918GKY1_9PSEU</name>
<reference evidence="1" key="2">
    <citation type="submission" date="2020-09" db="EMBL/GenBank/DDBJ databases">
        <authorList>
            <person name="Sun Q."/>
            <person name="Ohkuma M."/>
        </authorList>
    </citation>
    <scope>NUCLEOTIDE SEQUENCE</scope>
    <source>
        <strain evidence="1">JCM 3276</strain>
    </source>
</reference>
<dbReference type="Proteomes" id="UP000660680">
    <property type="component" value="Unassembled WGS sequence"/>
</dbReference>
<keyword evidence="2" id="KW-1185">Reference proteome</keyword>
<reference evidence="1" key="1">
    <citation type="journal article" date="2014" name="Int. J. Syst. Evol. Microbiol.">
        <title>Complete genome sequence of Corynebacterium casei LMG S-19264T (=DSM 44701T), isolated from a smear-ripened cheese.</title>
        <authorList>
            <consortium name="US DOE Joint Genome Institute (JGI-PGF)"/>
            <person name="Walter F."/>
            <person name="Albersmeier A."/>
            <person name="Kalinowski J."/>
            <person name="Ruckert C."/>
        </authorList>
    </citation>
    <scope>NUCLEOTIDE SEQUENCE</scope>
    <source>
        <strain evidence="1">JCM 3276</strain>
    </source>
</reference>